<organism evidence="11 12">
    <name type="scientific">Umbelopsis ramanniana AG</name>
    <dbReference type="NCBI Taxonomy" id="1314678"/>
    <lineage>
        <taxon>Eukaryota</taxon>
        <taxon>Fungi</taxon>
        <taxon>Fungi incertae sedis</taxon>
        <taxon>Mucoromycota</taxon>
        <taxon>Mucoromycotina</taxon>
        <taxon>Umbelopsidomycetes</taxon>
        <taxon>Umbelopsidales</taxon>
        <taxon>Umbelopsidaceae</taxon>
        <taxon>Umbelopsis</taxon>
    </lineage>
</organism>
<dbReference type="SUPFAM" id="SSF53474">
    <property type="entry name" value="alpha/beta-Hydrolases"/>
    <property type="match status" value="1"/>
</dbReference>
<evidence type="ECO:0000256" key="2">
    <source>
        <dbReference type="ARBA" id="ARBA00022692"/>
    </source>
</evidence>
<dbReference type="Gene3D" id="3.40.50.1820">
    <property type="entry name" value="alpha/beta hydrolase"/>
    <property type="match status" value="1"/>
</dbReference>
<dbReference type="Pfam" id="PF00561">
    <property type="entry name" value="Abhydrolase_1"/>
    <property type="match status" value="1"/>
</dbReference>
<evidence type="ECO:0000313" key="11">
    <source>
        <dbReference type="EMBL" id="KAI8581557.1"/>
    </source>
</evidence>
<feature type="domain" description="Partial AB-hydrolase lipase" evidence="10">
    <location>
        <begin position="105"/>
        <end position="142"/>
    </location>
</feature>
<dbReference type="GO" id="GO:0016042">
    <property type="term" value="P:lipid catabolic process"/>
    <property type="evidence" value="ECO:0007669"/>
    <property type="project" value="UniProtKB-KW"/>
</dbReference>
<dbReference type="GO" id="GO:0016787">
    <property type="term" value="F:hydrolase activity"/>
    <property type="evidence" value="ECO:0007669"/>
    <property type="project" value="UniProtKB-KW"/>
</dbReference>
<dbReference type="InterPro" id="IPR006693">
    <property type="entry name" value="AB_hydrolase_lipase"/>
</dbReference>
<reference evidence="11" key="1">
    <citation type="submission" date="2021-06" db="EMBL/GenBank/DDBJ databases">
        <authorList>
            <consortium name="DOE Joint Genome Institute"/>
            <person name="Mondo S.J."/>
            <person name="Amses K.R."/>
            <person name="Simmons D.R."/>
            <person name="Longcore J.E."/>
            <person name="Seto K."/>
            <person name="Alves G.H."/>
            <person name="Bonds A.E."/>
            <person name="Quandt C.A."/>
            <person name="Davis W.J."/>
            <person name="Chang Y."/>
            <person name="Letcher P.M."/>
            <person name="Powell M.J."/>
            <person name="Kuo A."/>
            <person name="Labutti K."/>
            <person name="Pangilinan J."/>
            <person name="Andreopoulos W."/>
            <person name="Tritt A."/>
            <person name="Riley R."/>
            <person name="Hundley H."/>
            <person name="Johnson J."/>
            <person name="Lipzen A."/>
            <person name="Barry K."/>
            <person name="Berbee M.L."/>
            <person name="Buchler N.E."/>
            <person name="Grigoriev I.V."/>
            <person name="Spatafora J.W."/>
            <person name="Stajich J.E."/>
            <person name="James T.Y."/>
        </authorList>
    </citation>
    <scope>NUCLEOTIDE SEQUENCE</scope>
    <source>
        <strain evidence="11">AG</strain>
    </source>
</reference>
<keyword evidence="6" id="KW-0443">Lipid metabolism</keyword>
<evidence type="ECO:0000259" key="9">
    <source>
        <dbReference type="Pfam" id="PF00561"/>
    </source>
</evidence>
<feature type="domain" description="AB hydrolase-1" evidence="9">
    <location>
        <begin position="210"/>
        <end position="508"/>
    </location>
</feature>
<evidence type="ECO:0000259" key="10">
    <source>
        <dbReference type="Pfam" id="PF04083"/>
    </source>
</evidence>
<keyword evidence="7 8" id="KW-0472">Membrane</keyword>
<dbReference type="InterPro" id="IPR029058">
    <property type="entry name" value="AB_hydrolase_fold"/>
</dbReference>
<dbReference type="InterPro" id="IPR000073">
    <property type="entry name" value="AB_hydrolase_1"/>
</dbReference>
<evidence type="ECO:0000313" key="12">
    <source>
        <dbReference type="Proteomes" id="UP001206595"/>
    </source>
</evidence>
<dbReference type="GeneID" id="75912850"/>
<dbReference type="RefSeq" id="XP_051446561.1">
    <property type="nucleotide sequence ID" value="XM_051587505.1"/>
</dbReference>
<keyword evidence="12" id="KW-1185">Reference proteome</keyword>
<gene>
    <name evidence="11" type="ORF">K450DRAFT_231897</name>
</gene>
<keyword evidence="5 8" id="KW-1133">Transmembrane helix</keyword>
<keyword evidence="4" id="KW-0442">Lipid degradation</keyword>
<evidence type="ECO:0000256" key="3">
    <source>
        <dbReference type="ARBA" id="ARBA00022801"/>
    </source>
</evidence>
<feature type="transmembrane region" description="Helical" evidence="8">
    <location>
        <begin position="47"/>
        <end position="67"/>
    </location>
</feature>
<evidence type="ECO:0000256" key="7">
    <source>
        <dbReference type="ARBA" id="ARBA00023136"/>
    </source>
</evidence>
<accession>A0AAD5EDS9</accession>
<dbReference type="PANTHER" id="PTHR11005">
    <property type="entry name" value="LYSOSOMAL ACID LIPASE-RELATED"/>
    <property type="match status" value="1"/>
</dbReference>
<sequence length="553" mass="63631">MDRATVTVTLIKRTERKIWRPTCSSASEMPFRIPVIGRLGFTEYQSLVLALMFFFFEALIRLMVMFIPQFVLRFINQVIYAAFPWSHRNQSKPRVNKLERAGSFEDMARFWGYDFVEQHSVQTQDRYLLCLHRLPYGKRERDPKMNSGKRRSRTRSASIVASTAVVDNITNFIGVKEPVLPNLQDSATPNFFDHRSRDVSRKRGVWNGKPVVLLNHGFLMSSEIWLCNLKESENLPFLLAERGCDVWFANARGNKYSQQHMYKRPQSQPYWEFSLNEMALYDLPDVVDYILETTGAPSLTYIGFSQGTAQAFAALSINPRLNDRINLFIALAPATTPSGLHHPVIDAFVKATPNVIYLLFGRKSPLQIANFWRRILSPPIFVKLIDMSCNFLFGWTGRNMSDAQKLVSYQHLYSPTSVKCLVHWFQIIRTGRFQMYDEIPNLLPYRSEQGAMDHIPQRFPTKQIKTPIAIFYGGSDSLVNFEVLSADLPELAYVKYIAEWEHLDFLWAEGIELHVWPDVIRLVDSFSPTKADKSEALEKRAHTNGYAVNGQAA</sequence>
<dbReference type="EMBL" id="MU620905">
    <property type="protein sequence ID" value="KAI8581557.1"/>
    <property type="molecule type" value="Genomic_DNA"/>
</dbReference>
<comment type="subcellular location">
    <subcellularLocation>
        <location evidence="1">Membrane</location>
        <topology evidence="1">Single-pass membrane protein</topology>
    </subcellularLocation>
</comment>
<keyword evidence="2 8" id="KW-0812">Transmembrane</keyword>
<evidence type="ECO:0000256" key="4">
    <source>
        <dbReference type="ARBA" id="ARBA00022963"/>
    </source>
</evidence>
<dbReference type="AlphaFoldDB" id="A0AAD5EDS9"/>
<dbReference type="GO" id="GO:0016020">
    <property type="term" value="C:membrane"/>
    <property type="evidence" value="ECO:0007669"/>
    <property type="project" value="UniProtKB-SubCell"/>
</dbReference>
<name>A0AAD5EDS9_UMBRA</name>
<evidence type="ECO:0000256" key="6">
    <source>
        <dbReference type="ARBA" id="ARBA00023098"/>
    </source>
</evidence>
<evidence type="ECO:0008006" key="13">
    <source>
        <dbReference type="Google" id="ProtNLM"/>
    </source>
</evidence>
<keyword evidence="3" id="KW-0378">Hydrolase</keyword>
<protein>
    <recommendedName>
        <fullName evidence="13">Triacylglycerol lipase</fullName>
    </recommendedName>
</protein>
<dbReference type="Proteomes" id="UP001206595">
    <property type="component" value="Unassembled WGS sequence"/>
</dbReference>
<dbReference type="Pfam" id="PF04083">
    <property type="entry name" value="Abhydro_lipase"/>
    <property type="match status" value="1"/>
</dbReference>
<evidence type="ECO:0000256" key="1">
    <source>
        <dbReference type="ARBA" id="ARBA00004167"/>
    </source>
</evidence>
<evidence type="ECO:0000256" key="8">
    <source>
        <dbReference type="SAM" id="Phobius"/>
    </source>
</evidence>
<dbReference type="FunFam" id="3.40.50.1820:FF:000095">
    <property type="entry name" value="Triglyceride lipase-cholesterol esterase"/>
    <property type="match status" value="1"/>
</dbReference>
<comment type="caution">
    <text evidence="11">The sequence shown here is derived from an EMBL/GenBank/DDBJ whole genome shotgun (WGS) entry which is preliminary data.</text>
</comment>
<evidence type="ECO:0000256" key="5">
    <source>
        <dbReference type="ARBA" id="ARBA00022989"/>
    </source>
</evidence>
<reference evidence="11" key="2">
    <citation type="journal article" date="2022" name="Proc. Natl. Acad. Sci. U.S.A.">
        <title>Diploid-dominant life cycles characterize the early evolution of Fungi.</title>
        <authorList>
            <person name="Amses K.R."/>
            <person name="Simmons D.R."/>
            <person name="Longcore J.E."/>
            <person name="Mondo S.J."/>
            <person name="Seto K."/>
            <person name="Jeronimo G.H."/>
            <person name="Bonds A.E."/>
            <person name="Quandt C.A."/>
            <person name="Davis W.J."/>
            <person name="Chang Y."/>
            <person name="Federici B.A."/>
            <person name="Kuo A."/>
            <person name="LaButti K."/>
            <person name="Pangilinan J."/>
            <person name="Andreopoulos W."/>
            <person name="Tritt A."/>
            <person name="Riley R."/>
            <person name="Hundley H."/>
            <person name="Johnson J."/>
            <person name="Lipzen A."/>
            <person name="Barry K."/>
            <person name="Lang B.F."/>
            <person name="Cuomo C.A."/>
            <person name="Buchler N.E."/>
            <person name="Grigoriev I.V."/>
            <person name="Spatafora J.W."/>
            <person name="Stajich J.E."/>
            <person name="James T.Y."/>
        </authorList>
    </citation>
    <scope>NUCLEOTIDE SEQUENCE</scope>
    <source>
        <strain evidence="11">AG</strain>
    </source>
</reference>
<proteinExistence type="predicted"/>